<dbReference type="Pfam" id="PF08238">
    <property type="entry name" value="Sel1"/>
    <property type="match status" value="4"/>
</dbReference>
<accession>A0A6F8PV05</accession>
<dbReference type="EMBL" id="AP021889">
    <property type="protein sequence ID" value="BBP45844.1"/>
    <property type="molecule type" value="Genomic_DNA"/>
</dbReference>
<dbReference type="AlphaFoldDB" id="A0A6F8PV05"/>
<dbReference type="PANTHER" id="PTHR45011">
    <property type="entry name" value="DAP3-BINDING CELL DEATH ENHANCER 1"/>
    <property type="match status" value="1"/>
</dbReference>
<dbReference type="KEGG" id="tse:THMIRHAS_12170"/>
<dbReference type="InterPro" id="IPR052748">
    <property type="entry name" value="ISR_Activator"/>
</dbReference>
<dbReference type="SMART" id="SM00671">
    <property type="entry name" value="SEL1"/>
    <property type="match status" value="4"/>
</dbReference>
<proteinExistence type="predicted"/>
<reference evidence="2" key="1">
    <citation type="submission" date="2019-11" db="EMBL/GenBank/DDBJ databases">
        <title>Isolation and characterization of two novel species in the genus Thiomicrorhabdus.</title>
        <authorList>
            <person name="Mochizuki J."/>
            <person name="Kojima H."/>
            <person name="Fukui M."/>
        </authorList>
    </citation>
    <scope>NUCLEOTIDE SEQUENCE [LARGE SCALE GENOMIC DNA]</scope>
    <source>
        <strain evidence="2">aks77</strain>
    </source>
</reference>
<evidence type="ECO:0000313" key="2">
    <source>
        <dbReference type="Proteomes" id="UP000501726"/>
    </source>
</evidence>
<protein>
    <recommendedName>
        <fullName evidence="3">Sel1 repeat family protein</fullName>
    </recommendedName>
</protein>
<dbReference type="SUPFAM" id="SSF81901">
    <property type="entry name" value="HCP-like"/>
    <property type="match status" value="1"/>
</dbReference>
<dbReference type="RefSeq" id="WP_173271912.1">
    <property type="nucleotide sequence ID" value="NZ_AP021889.1"/>
</dbReference>
<dbReference type="PANTHER" id="PTHR45011:SF1">
    <property type="entry name" value="DAP3-BINDING CELL DEATH ENHANCER 1"/>
    <property type="match status" value="1"/>
</dbReference>
<keyword evidence="2" id="KW-1185">Reference proteome</keyword>
<gene>
    <name evidence="1" type="ORF">THMIRHAS_12170</name>
</gene>
<evidence type="ECO:0000313" key="1">
    <source>
        <dbReference type="EMBL" id="BBP45844.1"/>
    </source>
</evidence>
<dbReference type="Gene3D" id="1.25.40.10">
    <property type="entry name" value="Tetratricopeptide repeat domain"/>
    <property type="match status" value="2"/>
</dbReference>
<organism evidence="1 2">
    <name type="scientific">Thiosulfatimonas sediminis</name>
    <dbReference type="NCBI Taxonomy" id="2675054"/>
    <lineage>
        <taxon>Bacteria</taxon>
        <taxon>Pseudomonadati</taxon>
        <taxon>Pseudomonadota</taxon>
        <taxon>Gammaproteobacteria</taxon>
        <taxon>Thiotrichales</taxon>
        <taxon>Piscirickettsiaceae</taxon>
        <taxon>Thiosulfatimonas</taxon>
    </lineage>
</organism>
<dbReference type="InterPro" id="IPR006597">
    <property type="entry name" value="Sel1-like"/>
</dbReference>
<dbReference type="Proteomes" id="UP000501726">
    <property type="component" value="Chromosome"/>
</dbReference>
<sequence length="275" mass="30778">MNSLSQVFFTSSRQPHKRAQRLTQSVLAACITFAGSNAYAFNQNACLQTFQGEALEVCKAAIQGNPQARYQLARVYGDAVNSNMVDYEQSFFWHRELSRQVLNENLQDPVYSLALYNTGVMYSDGVGVQQNVKNAVFWFEKAAQRGEPLAMTRLAMIYQSGAPQVKADFKQAQNWLEKAVAKDNAQAKVIMSKWILEGKINKPEIQAIDLLKASAIQKSPQGSFALGNMYATGYKTVIKQDLIEAKKLYSIACSQYMLDACKRYHDIDTTGKILP</sequence>
<dbReference type="InterPro" id="IPR011990">
    <property type="entry name" value="TPR-like_helical_dom_sf"/>
</dbReference>
<name>A0A6F8PV05_9GAMM</name>
<evidence type="ECO:0008006" key="3">
    <source>
        <dbReference type="Google" id="ProtNLM"/>
    </source>
</evidence>